<dbReference type="Proteomes" id="UP000717364">
    <property type="component" value="Unassembled WGS sequence"/>
</dbReference>
<gene>
    <name evidence="2" type="ORF">IXB50_19090</name>
</gene>
<comment type="caution">
    <text evidence="2">The sequence shown here is derived from an EMBL/GenBank/DDBJ whole genome shotgun (WGS) entry which is preliminary data.</text>
</comment>
<organism evidence="2 3">
    <name type="scientific">Leptothoe spongobia TAU-MAC 1115</name>
    <dbReference type="NCBI Taxonomy" id="1967444"/>
    <lineage>
        <taxon>Bacteria</taxon>
        <taxon>Bacillati</taxon>
        <taxon>Cyanobacteriota</taxon>
        <taxon>Cyanophyceae</taxon>
        <taxon>Nodosilineales</taxon>
        <taxon>Cymatolegaceae</taxon>
        <taxon>Leptothoe</taxon>
        <taxon>Leptothoe spongobia</taxon>
    </lineage>
</organism>
<proteinExistence type="predicted"/>
<dbReference type="RefSeq" id="WP_215610597.1">
    <property type="nucleotide sequence ID" value="NZ_JADOES010000049.1"/>
</dbReference>
<feature type="compositionally biased region" description="Low complexity" evidence="1">
    <location>
        <begin position="109"/>
        <end position="135"/>
    </location>
</feature>
<sequence>MAGLFGLFGGNQDQGPQSKEAFFLSEDDAKTLGDIDYMRKEVVVRRTFAKKKGQEELESVRSISSSNSVEVGEAAKPTTSGFGAATFAAFRTPAPAAPAPAAPAPTPAAAPVAETPVAETPVAETPAAETPAQEPVVRRTPDTGMDMFRNMAKNIRR</sequence>
<feature type="compositionally biased region" description="Pro residues" evidence="1">
    <location>
        <begin position="95"/>
        <end position="108"/>
    </location>
</feature>
<evidence type="ECO:0000256" key="1">
    <source>
        <dbReference type="SAM" id="MobiDB-lite"/>
    </source>
</evidence>
<evidence type="ECO:0000313" key="2">
    <source>
        <dbReference type="EMBL" id="MBT9317533.1"/>
    </source>
</evidence>
<reference evidence="2" key="1">
    <citation type="submission" date="2020-11" db="EMBL/GenBank/DDBJ databases">
        <authorList>
            <person name="Konstantinou D."/>
            <person name="Gkelis S."/>
            <person name="Popin R."/>
            <person name="Fewer D."/>
            <person name="Sivonen K."/>
        </authorList>
    </citation>
    <scope>NUCLEOTIDE SEQUENCE</scope>
    <source>
        <strain evidence="2">TAU-MAC 1115</strain>
    </source>
</reference>
<accession>A0A947GLS6</accession>
<feature type="compositionally biased region" description="Low complexity" evidence="1">
    <location>
        <begin position="60"/>
        <end position="72"/>
    </location>
</feature>
<feature type="region of interest" description="Disordered" evidence="1">
    <location>
        <begin position="50"/>
        <end position="78"/>
    </location>
</feature>
<protein>
    <submittedName>
        <fullName evidence="2">Uncharacterized protein</fullName>
    </submittedName>
</protein>
<name>A0A947GLS6_9CYAN</name>
<dbReference type="AlphaFoldDB" id="A0A947GLS6"/>
<reference evidence="2" key="2">
    <citation type="journal article" date="2021" name="Mar. Drugs">
        <title>Genome Reduction and Secondary Metabolism of the Marine Sponge-Associated Cyanobacterium Leptothoe.</title>
        <authorList>
            <person name="Konstantinou D."/>
            <person name="Popin R.V."/>
            <person name="Fewer D.P."/>
            <person name="Sivonen K."/>
            <person name="Gkelis S."/>
        </authorList>
    </citation>
    <scope>NUCLEOTIDE SEQUENCE</scope>
    <source>
        <strain evidence="2">TAU-MAC 1115</strain>
    </source>
</reference>
<keyword evidence="3" id="KW-1185">Reference proteome</keyword>
<dbReference type="EMBL" id="JADOES010000049">
    <property type="protein sequence ID" value="MBT9317533.1"/>
    <property type="molecule type" value="Genomic_DNA"/>
</dbReference>
<evidence type="ECO:0000313" key="3">
    <source>
        <dbReference type="Proteomes" id="UP000717364"/>
    </source>
</evidence>
<feature type="region of interest" description="Disordered" evidence="1">
    <location>
        <begin position="94"/>
        <end position="157"/>
    </location>
</feature>